<keyword evidence="8" id="KW-1135">Mitochondrion nucleoid</keyword>
<accession>A0A8B9RMR6</accession>
<protein>
    <recommendedName>
        <fullName evidence="3">Transcription elongation factor, mitochondrial</fullName>
    </recommendedName>
</protein>
<dbReference type="GO" id="GO:0003676">
    <property type="term" value="F:nucleic acid binding"/>
    <property type="evidence" value="ECO:0007669"/>
    <property type="project" value="InterPro"/>
</dbReference>
<evidence type="ECO:0000256" key="2">
    <source>
        <dbReference type="ARBA" id="ARBA00009086"/>
    </source>
</evidence>
<organism evidence="10 11">
    <name type="scientific">Astyanax mexicanus</name>
    <name type="common">Blind cave fish</name>
    <name type="synonym">Astyanax fasciatus mexicanus</name>
    <dbReference type="NCBI Taxonomy" id="7994"/>
    <lineage>
        <taxon>Eukaryota</taxon>
        <taxon>Metazoa</taxon>
        <taxon>Chordata</taxon>
        <taxon>Craniata</taxon>
        <taxon>Vertebrata</taxon>
        <taxon>Euteleostomi</taxon>
        <taxon>Actinopterygii</taxon>
        <taxon>Neopterygii</taxon>
        <taxon>Teleostei</taxon>
        <taxon>Ostariophysi</taxon>
        <taxon>Characiformes</taxon>
        <taxon>Characoidei</taxon>
        <taxon>Acestrorhamphidae</taxon>
        <taxon>Acestrorhamphinae</taxon>
        <taxon>Astyanax</taxon>
    </lineage>
</organism>
<evidence type="ECO:0000256" key="4">
    <source>
        <dbReference type="ARBA" id="ARBA00022946"/>
    </source>
</evidence>
<keyword evidence="5" id="KW-0805">Transcription regulation</keyword>
<evidence type="ECO:0000313" key="11">
    <source>
        <dbReference type="Proteomes" id="UP000694621"/>
    </source>
</evidence>
<dbReference type="Proteomes" id="UP000694621">
    <property type="component" value="Unplaced"/>
</dbReference>
<reference evidence="10" key="1">
    <citation type="submission" date="2025-08" db="UniProtKB">
        <authorList>
            <consortium name="Ensembl"/>
        </authorList>
    </citation>
    <scope>IDENTIFICATION</scope>
</reference>
<evidence type="ECO:0000256" key="9">
    <source>
        <dbReference type="ARBA" id="ARBA00025262"/>
    </source>
</evidence>
<comment type="subcellular location">
    <subcellularLocation>
        <location evidence="1">Mitochondrion matrix</location>
        <location evidence="1">Mitochondrion nucleoid</location>
    </subcellularLocation>
</comment>
<dbReference type="OMA" id="ESPQMAQ"/>
<evidence type="ECO:0000313" key="10">
    <source>
        <dbReference type="Ensembl" id="ENSAMXP00005053809.1"/>
    </source>
</evidence>
<evidence type="ECO:0000256" key="7">
    <source>
        <dbReference type="ARBA" id="ARBA00023163"/>
    </source>
</evidence>
<dbReference type="OrthoDB" id="5949570at2759"/>
<comment type="similarity">
    <text evidence="2">Belongs to the TEFM family.</text>
</comment>
<name>A0A8B9RMR6_ASTMX</name>
<evidence type="ECO:0000256" key="6">
    <source>
        <dbReference type="ARBA" id="ARBA00023128"/>
    </source>
</evidence>
<dbReference type="GO" id="GO:0006392">
    <property type="term" value="P:transcription elongation by mitochondrial RNA polymerase"/>
    <property type="evidence" value="ECO:0007669"/>
    <property type="project" value="InterPro"/>
</dbReference>
<dbReference type="Gene3D" id="3.30.420.10">
    <property type="entry name" value="Ribonuclease H-like superfamily/Ribonuclease H"/>
    <property type="match status" value="1"/>
</dbReference>
<sequence>SGGGEDTLPADWLQFRSAVAESARPLASFRPSSRTSLTSCASLSGSGLQPSLNLRPLYCTCCRRAAQIPAAGWEVISTVSPEPSSEVRPLDSFYTPEQRLAILRLLNTGSETDLAEVKLLRGRKLNSILEYRSKNGQFEDLESVVNVPLLKHKSAVIVFNSILNPRERKEKKNEKVQFEKFIRPPVEKIHLEAATSIVSIVCGTNRIAWTHMDQAQTVLHWTQVECPSFMNGTYMASNYLEDISAVVSNLPAADLFVVEKPGVSLQNPTLFSVIAHLQTVEAMLFALLSPPLQPGSAPKVLNMMRPTVGRHFNLMVGDSRVSGARTVMQLMTESMTKKCPRVTFPKELLIKYKEAFHMSSRNKANEMCDALLQAVAFFELLKGRKTE</sequence>
<dbReference type="SUPFAM" id="SSF47781">
    <property type="entry name" value="RuvA domain 2-like"/>
    <property type="match status" value="1"/>
</dbReference>
<evidence type="ECO:0000256" key="3">
    <source>
        <dbReference type="ARBA" id="ARBA00017000"/>
    </source>
</evidence>
<keyword evidence="4" id="KW-0809">Transit peptide</keyword>
<evidence type="ECO:0000256" key="5">
    <source>
        <dbReference type="ARBA" id="ARBA00023015"/>
    </source>
</evidence>
<dbReference type="InterPro" id="IPR039150">
    <property type="entry name" value="TEFM"/>
</dbReference>
<dbReference type="Ensembl" id="ENSAMXT00005058185.1">
    <property type="protein sequence ID" value="ENSAMXP00005053809.1"/>
    <property type="gene ID" value="ENSAMXG00005024103.1"/>
</dbReference>
<evidence type="ECO:0000256" key="8">
    <source>
        <dbReference type="ARBA" id="ARBA00023271"/>
    </source>
</evidence>
<dbReference type="InterPro" id="IPR010994">
    <property type="entry name" value="RuvA_2-like"/>
</dbReference>
<gene>
    <name evidence="10" type="primary">tefm</name>
</gene>
<dbReference type="PANTHER" id="PTHR21053">
    <property type="entry name" value="TRANSCRIPTION ELONGATION FACTOR, MITOCHONDRIAL"/>
    <property type="match status" value="1"/>
</dbReference>
<comment type="function">
    <text evidence="9">Transcription elongation factor which increases mitochondrial RNA polymerase processivity. Regulates transcription of the mitochondrial genome, including genes important for the oxidative phosphorylation machinery.</text>
</comment>
<dbReference type="AlphaFoldDB" id="A0A8B9RMR6"/>
<proteinExistence type="inferred from homology"/>
<keyword evidence="6" id="KW-0496">Mitochondrion</keyword>
<dbReference type="GO" id="GO:0042645">
    <property type="term" value="C:mitochondrial nucleoid"/>
    <property type="evidence" value="ECO:0007669"/>
    <property type="project" value="UniProtKB-SubCell"/>
</dbReference>
<dbReference type="PANTHER" id="PTHR21053:SF2">
    <property type="entry name" value="TRANSCRIPTION ELONGATION FACTOR, MITOCHONDRIAL"/>
    <property type="match status" value="1"/>
</dbReference>
<keyword evidence="7" id="KW-0804">Transcription</keyword>
<dbReference type="GO" id="GO:0030337">
    <property type="term" value="F:DNA polymerase processivity factor activity"/>
    <property type="evidence" value="ECO:0007669"/>
    <property type="project" value="TreeGrafter"/>
</dbReference>
<evidence type="ECO:0000256" key="1">
    <source>
        <dbReference type="ARBA" id="ARBA00004436"/>
    </source>
</evidence>
<dbReference type="InterPro" id="IPR036397">
    <property type="entry name" value="RNaseH_sf"/>
</dbReference>